<dbReference type="Pfam" id="PF00149">
    <property type="entry name" value="Metallophos"/>
    <property type="match status" value="1"/>
</dbReference>
<dbReference type="InterPro" id="IPR053828">
    <property type="entry name" value="Nucleosidase_C"/>
</dbReference>
<dbReference type="EMBL" id="LFJN01000010">
    <property type="protein sequence ID" value="KPI41325.1"/>
    <property type="molecule type" value="Genomic_DNA"/>
</dbReference>
<dbReference type="Gene3D" id="3.60.21.10">
    <property type="match status" value="1"/>
</dbReference>
<dbReference type="InterPro" id="IPR029052">
    <property type="entry name" value="Metallo-depent_PP-like"/>
</dbReference>
<dbReference type="Gene3D" id="3.90.780.10">
    <property type="entry name" value="5'-Nucleotidase, C-terminal domain"/>
    <property type="match status" value="2"/>
</dbReference>
<sequence>MFFVSVLLSFGLDYYSLRDDMCKVNLAAVVLLLGVVSAGQPTAPDPYEAPLRDLTFGQLNFLHTTDTHGWHAGHLLEKSYSADWGDYVDFADRLRERLEDDAKDLLLIDTGDRIEGNGLYDASSPRGKYTFDIFKEQQIDLICSGNHELYKASSALDEHHITVPDFNDAYLASNLDILDPETGAFVPLAAKWKKFATKKQGIRVMSFGFIYDFTRNSNNTRVQPVEDTLRETWFQDAIRDEEVDLFIVIGHAAVRSDEFSAIYKEIRSARWDTPIQFFGGHFHIRDYKKFDAAAYGLASGRFMETIGFQSINGLSTNDFERQRTPTFSRRYIDNNLYSFYHHSGHNASTFHSKKGRHVSKLIQKSRSALDLDHVYGCATDDLWMSRSPYPSNSSIFSWLEEQVLPVIANETSRSHKARFVLLNTGAIRFDIFKGPFTRDSTFIVSPFTSSLRVLPDVPYGKAKQLIKILNSAGQIFSQVTDKKLDLRDLAPASQHTVDSTSDSTRASQIVQSNEVQRVLIGHADTSALTSSVTLQPGYTTSDDAGKDGDDTIHSTIDFYRVPNVIQSFVNSTSNPLSDEDTVDVVFNEFIQPYLLLALRFVGQIYEDGDTKTYLKGTSFTKLLSEWIVDNWGKNC</sequence>
<feature type="domain" description="Putative 5'-nucleotidase C-terminal" evidence="2">
    <location>
        <begin position="381"/>
        <end position="595"/>
    </location>
</feature>
<dbReference type="Proteomes" id="UP000038010">
    <property type="component" value="Unassembled WGS sequence"/>
</dbReference>
<dbReference type="CDD" id="cd07407">
    <property type="entry name" value="MPP_YHR202W_N"/>
    <property type="match status" value="1"/>
</dbReference>
<organism evidence="3 4">
    <name type="scientific">Cyphellophora attinorum</name>
    <dbReference type="NCBI Taxonomy" id="1664694"/>
    <lineage>
        <taxon>Eukaryota</taxon>
        <taxon>Fungi</taxon>
        <taxon>Dikarya</taxon>
        <taxon>Ascomycota</taxon>
        <taxon>Pezizomycotina</taxon>
        <taxon>Eurotiomycetes</taxon>
        <taxon>Chaetothyriomycetidae</taxon>
        <taxon>Chaetothyriales</taxon>
        <taxon>Cyphellophoraceae</taxon>
        <taxon>Cyphellophora</taxon>
    </lineage>
</organism>
<dbReference type="RefSeq" id="XP_018001288.1">
    <property type="nucleotide sequence ID" value="XM_018148601.1"/>
</dbReference>
<dbReference type="AlphaFoldDB" id="A0A0N1NZC0"/>
<evidence type="ECO:0000313" key="4">
    <source>
        <dbReference type="Proteomes" id="UP000038010"/>
    </source>
</evidence>
<dbReference type="InterPro" id="IPR006179">
    <property type="entry name" value="5_nucleotidase/apyrase"/>
</dbReference>
<dbReference type="PANTHER" id="PTHR11575">
    <property type="entry name" value="5'-NUCLEOTIDASE-RELATED"/>
    <property type="match status" value="1"/>
</dbReference>
<proteinExistence type="predicted"/>
<protein>
    <submittedName>
        <fullName evidence="3">Uncharacterized protein</fullName>
    </submittedName>
</protein>
<accession>A0A0N1NZC0</accession>
<dbReference type="InterPro" id="IPR014485">
    <property type="entry name" value="Pesterase_C1039"/>
</dbReference>
<feature type="domain" description="Calcineurin-like phosphoesterase" evidence="1">
    <location>
        <begin position="60"/>
        <end position="284"/>
    </location>
</feature>
<name>A0A0N1NZC0_9EURO</name>
<dbReference type="SUPFAM" id="SSF56300">
    <property type="entry name" value="Metallo-dependent phosphatases"/>
    <property type="match status" value="1"/>
</dbReference>
<dbReference type="PANTHER" id="PTHR11575:SF43">
    <property type="entry name" value="SER_THR PROTEIN PHOSPHATASE FAMILY (AFU_ORTHOLOGUE AFUA_3G04160)"/>
    <property type="match status" value="1"/>
</dbReference>
<gene>
    <name evidence="3" type="ORF">AB675_8174</name>
</gene>
<dbReference type="GeneID" id="28740480"/>
<keyword evidence="4" id="KW-1185">Reference proteome</keyword>
<evidence type="ECO:0000313" key="3">
    <source>
        <dbReference type="EMBL" id="KPI41325.1"/>
    </source>
</evidence>
<dbReference type="STRING" id="1664694.A0A0N1NZC0"/>
<dbReference type="InterPro" id="IPR036907">
    <property type="entry name" value="5'-Nucleotdase_C_sf"/>
</dbReference>
<dbReference type="GO" id="GO:0009166">
    <property type="term" value="P:nucleotide catabolic process"/>
    <property type="evidence" value="ECO:0007669"/>
    <property type="project" value="InterPro"/>
</dbReference>
<evidence type="ECO:0000259" key="2">
    <source>
        <dbReference type="Pfam" id="PF21953"/>
    </source>
</evidence>
<dbReference type="InterPro" id="IPR004843">
    <property type="entry name" value="Calcineurin-like_PHP"/>
</dbReference>
<dbReference type="FunFam" id="3.90.780.10:FF:000009">
    <property type="entry name" value="Ser/Thr protein phosphatase family"/>
    <property type="match status" value="1"/>
</dbReference>
<dbReference type="FunFam" id="3.60.21.10:FF:000043">
    <property type="entry name" value="Ser/Thr protein phosphatase family"/>
    <property type="match status" value="1"/>
</dbReference>
<dbReference type="GO" id="GO:0016787">
    <property type="term" value="F:hydrolase activity"/>
    <property type="evidence" value="ECO:0007669"/>
    <property type="project" value="InterPro"/>
</dbReference>
<dbReference type="SUPFAM" id="SSF55816">
    <property type="entry name" value="5'-nucleotidase (syn. UDP-sugar hydrolase), C-terminal domain"/>
    <property type="match status" value="1"/>
</dbReference>
<dbReference type="GO" id="GO:0005829">
    <property type="term" value="C:cytosol"/>
    <property type="evidence" value="ECO:0007669"/>
    <property type="project" value="TreeGrafter"/>
</dbReference>
<evidence type="ECO:0000259" key="1">
    <source>
        <dbReference type="Pfam" id="PF00149"/>
    </source>
</evidence>
<dbReference type="PIRSF" id="PIRSF017316">
    <property type="entry name" value="Pesterase_C1039"/>
    <property type="match status" value="1"/>
</dbReference>
<dbReference type="Pfam" id="PF21953">
    <property type="entry name" value="NadN_nucleosid_C"/>
    <property type="match status" value="1"/>
</dbReference>
<dbReference type="GO" id="GO:0005576">
    <property type="term" value="C:extracellular region"/>
    <property type="evidence" value="ECO:0007669"/>
    <property type="project" value="UniProtKB-ARBA"/>
</dbReference>
<dbReference type="VEuPathDB" id="FungiDB:AB675_8174"/>
<comment type="caution">
    <text evidence="3">The sequence shown here is derived from an EMBL/GenBank/DDBJ whole genome shotgun (WGS) entry which is preliminary data.</text>
</comment>
<reference evidence="3 4" key="1">
    <citation type="submission" date="2015-06" db="EMBL/GenBank/DDBJ databases">
        <title>Draft genome of the ant-associated black yeast Phialophora attae CBS 131958.</title>
        <authorList>
            <person name="Moreno L.F."/>
            <person name="Stielow B.J."/>
            <person name="de Hoog S."/>
            <person name="Vicente V.A."/>
            <person name="Weiss V.A."/>
            <person name="de Vries M."/>
            <person name="Cruz L.M."/>
            <person name="Souza E.M."/>
        </authorList>
    </citation>
    <scope>NUCLEOTIDE SEQUENCE [LARGE SCALE GENOMIC DNA]</scope>
    <source>
        <strain evidence="3 4">CBS 131958</strain>
    </source>
</reference>
<dbReference type="InterPro" id="IPR041823">
    <property type="entry name" value="YHR202W_N"/>
</dbReference>
<dbReference type="OrthoDB" id="7722975at2759"/>